<evidence type="ECO:0000313" key="1">
    <source>
        <dbReference type="EMBL" id="MCP2729348.1"/>
    </source>
</evidence>
<name>A0AAE3GT76_9CYAN</name>
<organism evidence="1 2">
    <name type="scientific">Limnofasciculus baicalensis BBK-W-15</name>
    <dbReference type="NCBI Taxonomy" id="2699891"/>
    <lineage>
        <taxon>Bacteria</taxon>
        <taxon>Bacillati</taxon>
        <taxon>Cyanobacteriota</taxon>
        <taxon>Cyanophyceae</taxon>
        <taxon>Coleofasciculales</taxon>
        <taxon>Coleofasciculaceae</taxon>
        <taxon>Limnofasciculus</taxon>
        <taxon>Limnofasciculus baicalensis</taxon>
    </lineage>
</organism>
<reference evidence="1" key="1">
    <citation type="submission" date="2022-06" db="EMBL/GenBank/DDBJ databases">
        <title>New cyanobacteria of genus Symplocastrum in benthos of Lake Baikal.</title>
        <authorList>
            <person name="Sorokovikova E."/>
            <person name="Tikhonova I."/>
            <person name="Krasnopeev A."/>
            <person name="Evseev P."/>
            <person name="Gladkikh A."/>
            <person name="Belykh O."/>
        </authorList>
    </citation>
    <scope>NUCLEOTIDE SEQUENCE</scope>
    <source>
        <strain evidence="1">BBK-W-15</strain>
    </source>
</reference>
<dbReference type="EMBL" id="JAMZMM010000110">
    <property type="protein sequence ID" value="MCP2729348.1"/>
    <property type="molecule type" value="Genomic_DNA"/>
</dbReference>
<keyword evidence="2" id="KW-1185">Reference proteome</keyword>
<sequence>MLISSLQYKAAKHTQTHYYRKSEEAHDHVFAPKDGGIMAYMTGVGEGIQAGDYLILQDDYQSEQYKVDKINYYPAPPDMWVALLKQVAS</sequence>
<dbReference type="AlphaFoldDB" id="A0AAE3GT76"/>
<dbReference type="Proteomes" id="UP001204953">
    <property type="component" value="Unassembled WGS sequence"/>
</dbReference>
<evidence type="ECO:0000313" key="2">
    <source>
        <dbReference type="Proteomes" id="UP001204953"/>
    </source>
</evidence>
<proteinExistence type="predicted"/>
<comment type="caution">
    <text evidence="1">The sequence shown here is derived from an EMBL/GenBank/DDBJ whole genome shotgun (WGS) entry which is preliminary data.</text>
</comment>
<dbReference type="RefSeq" id="WP_254012133.1">
    <property type="nucleotide sequence ID" value="NZ_JAMZMM010000110.1"/>
</dbReference>
<accession>A0AAE3GT76</accession>
<gene>
    <name evidence="1" type="ORF">NJ959_12865</name>
</gene>
<protein>
    <submittedName>
        <fullName evidence="1">Uncharacterized protein</fullName>
    </submittedName>
</protein>